<keyword evidence="6 7" id="KW-0472">Membrane</keyword>
<evidence type="ECO:0000259" key="8">
    <source>
        <dbReference type="Pfam" id="PF02308"/>
    </source>
</evidence>
<dbReference type="PANTHER" id="PTHR33778:SF3">
    <property type="entry name" value="PROTEIN MGTC"/>
    <property type="match status" value="1"/>
</dbReference>
<gene>
    <name evidence="10" type="ORF">HNR13_000903</name>
</gene>
<feature type="transmembrane region" description="Helical" evidence="7">
    <location>
        <begin position="67"/>
        <end position="84"/>
    </location>
</feature>
<dbReference type="EMBL" id="JACCFL010000001">
    <property type="protein sequence ID" value="NYJ22616.1"/>
    <property type="molecule type" value="Genomic_DNA"/>
</dbReference>
<accession>A0A853CP35</accession>
<keyword evidence="5 7" id="KW-1133">Transmembrane helix</keyword>
<dbReference type="GO" id="GO:0005886">
    <property type="term" value="C:plasma membrane"/>
    <property type="evidence" value="ECO:0007669"/>
    <property type="project" value="UniProtKB-SubCell"/>
</dbReference>
<sequence>MTLTMTYDIALRVLVAVGCGTLIGFERQWRARTAGVRTNALVSLGAALFVVMGAYSFHGPGADPTRVAAQIVSGIGFLGAGVIMKQGASISGLNTAATLWASAAVGALAGGGLLAVAFGGTVVVMLANTLLRPLGRLLDRHGDGPAAETQEVDYRFEVRCTAASEPEVRALVFDAIRRPRFSVRSLTATDLPEGGVMIEAVVHSAERDDTEVEDALEAIVRAEPVTAVRWSAAQLAVLD</sequence>
<protein>
    <submittedName>
        <fullName evidence="10">Putative Mg2+ transporter-C (MgtC) family protein</fullName>
    </submittedName>
</protein>
<dbReference type="Pfam" id="PF02308">
    <property type="entry name" value="MgtC"/>
    <property type="match status" value="1"/>
</dbReference>
<evidence type="ECO:0000313" key="10">
    <source>
        <dbReference type="EMBL" id="NYJ22616.1"/>
    </source>
</evidence>
<name>A0A853CP35_9MICO</name>
<keyword evidence="4 7" id="KW-0812">Transmembrane</keyword>
<dbReference type="PRINTS" id="PR01837">
    <property type="entry name" value="MGTCSAPBPROT"/>
</dbReference>
<feature type="domain" description="MgtC-like C-terminal" evidence="9">
    <location>
        <begin position="154"/>
        <end position="230"/>
    </location>
</feature>
<proteinExistence type="inferred from homology"/>
<comment type="similarity">
    <text evidence="2">Belongs to the MgtC/SapB family.</text>
</comment>
<dbReference type="InterPro" id="IPR049177">
    <property type="entry name" value="MgtC_SapB_SrpB_YhiD_N"/>
</dbReference>
<evidence type="ECO:0000256" key="2">
    <source>
        <dbReference type="ARBA" id="ARBA00009298"/>
    </source>
</evidence>
<evidence type="ECO:0000256" key="1">
    <source>
        <dbReference type="ARBA" id="ARBA00004651"/>
    </source>
</evidence>
<comment type="subcellular location">
    <subcellularLocation>
        <location evidence="1">Cell membrane</location>
        <topology evidence="1">Multi-pass membrane protein</topology>
    </subcellularLocation>
</comment>
<evidence type="ECO:0000256" key="7">
    <source>
        <dbReference type="SAM" id="Phobius"/>
    </source>
</evidence>
<evidence type="ECO:0000256" key="3">
    <source>
        <dbReference type="ARBA" id="ARBA00022475"/>
    </source>
</evidence>
<dbReference type="Pfam" id="PF21770">
    <property type="entry name" value="MgtC_SapB_C"/>
    <property type="match status" value="1"/>
</dbReference>
<dbReference type="Gene3D" id="3.30.70.260">
    <property type="match status" value="1"/>
</dbReference>
<organism evidence="10 11">
    <name type="scientific">Leifsonia shinshuensis</name>
    <dbReference type="NCBI Taxonomy" id="150026"/>
    <lineage>
        <taxon>Bacteria</taxon>
        <taxon>Bacillati</taxon>
        <taxon>Actinomycetota</taxon>
        <taxon>Actinomycetes</taxon>
        <taxon>Micrococcales</taxon>
        <taxon>Microbacteriaceae</taxon>
        <taxon>Leifsonia</taxon>
    </lineage>
</organism>
<dbReference type="Proteomes" id="UP000578352">
    <property type="component" value="Unassembled WGS sequence"/>
</dbReference>
<dbReference type="PANTHER" id="PTHR33778">
    <property type="entry name" value="PROTEIN MGTC"/>
    <property type="match status" value="1"/>
</dbReference>
<comment type="caution">
    <text evidence="10">The sequence shown here is derived from an EMBL/GenBank/DDBJ whole genome shotgun (WGS) entry which is preliminary data.</text>
</comment>
<reference evidence="10 11" key="1">
    <citation type="submission" date="2020-07" db="EMBL/GenBank/DDBJ databases">
        <title>Sequencing the genomes of 1000 actinobacteria strains.</title>
        <authorList>
            <person name="Klenk H.-P."/>
        </authorList>
    </citation>
    <scope>NUCLEOTIDE SEQUENCE [LARGE SCALE GENOMIC DNA]</scope>
    <source>
        <strain evidence="10 11">DSM 15165</strain>
    </source>
</reference>
<dbReference type="InterPro" id="IPR048640">
    <property type="entry name" value="MgtC-like_C"/>
</dbReference>
<evidence type="ECO:0000259" key="9">
    <source>
        <dbReference type="Pfam" id="PF21770"/>
    </source>
</evidence>
<dbReference type="InterPro" id="IPR003416">
    <property type="entry name" value="MgtC/SapB/SrpB/YhiD_fam"/>
</dbReference>
<evidence type="ECO:0000256" key="5">
    <source>
        <dbReference type="ARBA" id="ARBA00022989"/>
    </source>
</evidence>
<evidence type="ECO:0000256" key="6">
    <source>
        <dbReference type="ARBA" id="ARBA00023136"/>
    </source>
</evidence>
<feature type="domain" description="MgtC/SapB/SrpB/YhiD N-terminal" evidence="8">
    <location>
        <begin position="14"/>
        <end position="136"/>
    </location>
</feature>
<evidence type="ECO:0000313" key="11">
    <source>
        <dbReference type="Proteomes" id="UP000578352"/>
    </source>
</evidence>
<dbReference type="RefSeq" id="WP_179604645.1">
    <property type="nucleotide sequence ID" value="NZ_BAABEH010000001.1"/>
</dbReference>
<feature type="transmembrane region" description="Helical" evidence="7">
    <location>
        <begin position="37"/>
        <end position="55"/>
    </location>
</feature>
<dbReference type="AlphaFoldDB" id="A0A853CP35"/>
<feature type="transmembrane region" description="Helical" evidence="7">
    <location>
        <begin position="96"/>
        <end position="127"/>
    </location>
</feature>
<evidence type="ECO:0000256" key="4">
    <source>
        <dbReference type="ARBA" id="ARBA00022692"/>
    </source>
</evidence>
<keyword evidence="3" id="KW-1003">Cell membrane</keyword>